<protein>
    <submittedName>
        <fullName evidence="2">ABC-type Na+ efflux pump permease subunit</fullName>
    </submittedName>
</protein>
<dbReference type="Proteomes" id="UP001138793">
    <property type="component" value="Unassembled WGS sequence"/>
</dbReference>
<keyword evidence="1" id="KW-0472">Membrane</keyword>
<evidence type="ECO:0000313" key="2">
    <source>
        <dbReference type="EMBL" id="MBP2079381.1"/>
    </source>
</evidence>
<keyword evidence="3" id="KW-1185">Reference proteome</keyword>
<dbReference type="EMBL" id="JAGGMB010000015">
    <property type="protein sequence ID" value="MBP2079381.1"/>
    <property type="molecule type" value="Genomic_DNA"/>
</dbReference>
<proteinExistence type="predicted"/>
<feature type="transmembrane region" description="Helical" evidence="1">
    <location>
        <begin position="21"/>
        <end position="40"/>
    </location>
</feature>
<evidence type="ECO:0000256" key="1">
    <source>
        <dbReference type="SAM" id="Phobius"/>
    </source>
</evidence>
<dbReference type="AlphaFoldDB" id="A0A9X0Z0I4"/>
<evidence type="ECO:0000313" key="3">
    <source>
        <dbReference type="Proteomes" id="UP001138793"/>
    </source>
</evidence>
<keyword evidence="1" id="KW-1133">Transmembrane helix</keyword>
<reference evidence="2" key="1">
    <citation type="submission" date="2021-03" db="EMBL/GenBank/DDBJ databases">
        <title>Genomic Encyclopedia of Type Strains, Phase IV (KMG-IV): sequencing the most valuable type-strain genomes for metagenomic binning, comparative biology and taxonomic classification.</title>
        <authorList>
            <person name="Goeker M."/>
        </authorList>
    </citation>
    <scope>NUCLEOTIDE SEQUENCE</scope>
    <source>
        <strain evidence="2">DSM 107338</strain>
    </source>
</reference>
<name>A0A9X0Z0I4_9BACI</name>
<comment type="caution">
    <text evidence="2">The sequence shown here is derived from an EMBL/GenBank/DDBJ whole genome shotgun (WGS) entry which is preliminary data.</text>
</comment>
<gene>
    <name evidence="2" type="ORF">J2Z64_003679</name>
</gene>
<accession>A0A9X0Z0I4</accession>
<organism evidence="2 3">
    <name type="scientific">Oceanobacillus polygoni</name>
    <dbReference type="NCBI Taxonomy" id="1235259"/>
    <lineage>
        <taxon>Bacteria</taxon>
        <taxon>Bacillati</taxon>
        <taxon>Bacillota</taxon>
        <taxon>Bacilli</taxon>
        <taxon>Bacillales</taxon>
        <taxon>Bacillaceae</taxon>
        <taxon>Oceanobacillus</taxon>
    </lineage>
</organism>
<sequence>MDRDKKDHRDTFDRTFIGSSGFMIILVLVIIIGSLIFNYFK</sequence>
<keyword evidence="1" id="KW-0812">Transmembrane</keyword>